<feature type="region of interest" description="Disordered" evidence="3">
    <location>
        <begin position="724"/>
        <end position="747"/>
    </location>
</feature>
<dbReference type="Pfam" id="PF13041">
    <property type="entry name" value="PPR_2"/>
    <property type="match status" value="2"/>
</dbReference>
<proteinExistence type="predicted"/>
<feature type="region of interest" description="Disordered" evidence="3">
    <location>
        <begin position="338"/>
        <end position="371"/>
    </location>
</feature>
<organism evidence="4 5">
    <name type="scientific">Glarea lozoyensis (strain ATCC 20868 / MF5171)</name>
    <dbReference type="NCBI Taxonomy" id="1116229"/>
    <lineage>
        <taxon>Eukaryota</taxon>
        <taxon>Fungi</taxon>
        <taxon>Dikarya</taxon>
        <taxon>Ascomycota</taxon>
        <taxon>Pezizomycotina</taxon>
        <taxon>Leotiomycetes</taxon>
        <taxon>Helotiales</taxon>
        <taxon>Helotiaceae</taxon>
        <taxon>Glarea</taxon>
    </lineage>
</organism>
<feature type="compositionally biased region" description="Basic and acidic residues" evidence="3">
    <location>
        <begin position="47"/>
        <end position="62"/>
    </location>
</feature>
<keyword evidence="5" id="KW-1185">Reference proteome</keyword>
<dbReference type="NCBIfam" id="TIGR00756">
    <property type="entry name" value="PPR"/>
    <property type="match status" value="2"/>
</dbReference>
<reference evidence="4 5" key="1">
    <citation type="journal article" date="2013" name="BMC Genomics">
        <title>Genomics-driven discovery of the pneumocandin biosynthetic gene cluster in the fungus Glarea lozoyensis.</title>
        <authorList>
            <person name="Chen L."/>
            <person name="Yue Q."/>
            <person name="Zhang X."/>
            <person name="Xiang M."/>
            <person name="Wang C."/>
            <person name="Li S."/>
            <person name="Che Y."/>
            <person name="Ortiz-Lopez F.J."/>
            <person name="Bills G.F."/>
            <person name="Liu X."/>
            <person name="An Z."/>
        </authorList>
    </citation>
    <scope>NUCLEOTIDE SEQUENCE [LARGE SCALE GENOMIC DNA]</scope>
    <source>
        <strain evidence="5">ATCC 20868 / MF5171</strain>
    </source>
</reference>
<feature type="compositionally biased region" description="Basic and acidic residues" evidence="3">
    <location>
        <begin position="357"/>
        <end position="366"/>
    </location>
</feature>
<evidence type="ECO:0000256" key="2">
    <source>
        <dbReference type="PROSITE-ProRule" id="PRU00708"/>
    </source>
</evidence>
<evidence type="ECO:0000313" key="4">
    <source>
        <dbReference type="EMBL" id="EPE29723.1"/>
    </source>
</evidence>
<dbReference type="PANTHER" id="PTHR47942:SF105">
    <property type="entry name" value="ATPASE EXPRESSION PROTEIN 3"/>
    <property type="match status" value="1"/>
</dbReference>
<dbReference type="InterPro" id="IPR051222">
    <property type="entry name" value="PPR/CCM1_RNA-binding"/>
</dbReference>
<dbReference type="GeneID" id="19459941"/>
<dbReference type="PANTHER" id="PTHR47942">
    <property type="entry name" value="TETRATRICOPEPTIDE REPEAT (TPR)-LIKE SUPERFAMILY PROTEIN-RELATED"/>
    <property type="match status" value="1"/>
</dbReference>
<dbReference type="KEGG" id="glz:GLAREA_00883"/>
<dbReference type="InterPro" id="IPR011990">
    <property type="entry name" value="TPR-like_helical_dom_sf"/>
</dbReference>
<keyword evidence="1" id="KW-0677">Repeat</keyword>
<dbReference type="OrthoDB" id="185373at2759"/>
<dbReference type="STRING" id="1116229.S3DTJ0"/>
<feature type="compositionally biased region" description="Polar residues" evidence="3">
    <location>
        <begin position="340"/>
        <end position="354"/>
    </location>
</feature>
<dbReference type="Proteomes" id="UP000016922">
    <property type="component" value="Unassembled WGS sequence"/>
</dbReference>
<feature type="repeat" description="PPR" evidence="2">
    <location>
        <begin position="130"/>
        <end position="164"/>
    </location>
</feature>
<evidence type="ECO:0000256" key="3">
    <source>
        <dbReference type="SAM" id="MobiDB-lite"/>
    </source>
</evidence>
<dbReference type="PROSITE" id="PS51375">
    <property type="entry name" value="PPR"/>
    <property type="match status" value="2"/>
</dbReference>
<sequence>MERYVQSLAGKPLLSSTSARTTVATTLAPEQLSRRYVSNGGRPNGGRRFDNPSKGDDAPMSKDRLLATGGVALRRKEYKLEVSMGNVLKKHPEYANDPLKLAEYTRKALRGDDYETALAVVRAASKSLPCTVSWNHLIDWQMSKGRMNAALKTYNEMKKRGQQPDAHTFTIIISGCTNHKDLPAALGKVLAIYTAMSNEKSVIKPNTIHLNAIIKMCARARDIDAMFGIMSQMPTRGISAPNNLTYTTMLNALRVNATADSKDPMTSDHNGKNYRKATLDARKLWQDVIARWRKGDMWIDEELVCAMGRLLLLGDVRDQDDILSLIEQTMNIPRQVPKLGTSNRKAIDPSSQGQAERGAKEGEEKSALLAEAAAKEETAEIERAIIQDLKTAKAVVSSPNAPMPSTKPAAKEETVETEESIIQALKAARAVDSFASLSPPNATMPSKTAYAKPGRNSLSLVMDVLLKLQLKGPAYDYWDIFVRKIGVVPDSANYHGYLRILRTARASTETVALLESMKPSEMRAATFRIAMSSCTRDKNNPNAFRNAGKILDIMTNALQVPDVPVLINYLQVSTSNLDHMSQSKLDMGKQILRALSRLGPSFINIKAMLTFGPPSSVEMTKFEQEEYRTSVIMLVRKMIGAYDMLMDQGLVDRDTYSKYTAERSKLAAFAQRREPYNKPVGTFEVPQHLSKFIDRHRLNKAMVRAQSSPEKWESFLARVQKDYEAESDSKTKAEESKSTQEAERLAEEERQFAELMVKQDPGTLFPSLVRTVHSGER</sequence>
<dbReference type="HOGENOM" id="CLU_014304_3_0_1"/>
<dbReference type="AlphaFoldDB" id="S3DTJ0"/>
<accession>S3DTJ0</accession>
<feature type="repeat" description="PPR" evidence="2">
    <location>
        <begin position="206"/>
        <end position="240"/>
    </location>
</feature>
<dbReference type="OMA" id="CVRDNIN"/>
<name>S3DTJ0_GLAL2</name>
<dbReference type="InterPro" id="IPR002885">
    <property type="entry name" value="PPR_rpt"/>
</dbReference>
<dbReference type="EMBL" id="KE145367">
    <property type="protein sequence ID" value="EPE29723.1"/>
    <property type="molecule type" value="Genomic_DNA"/>
</dbReference>
<dbReference type="RefSeq" id="XP_008083832.1">
    <property type="nucleotide sequence ID" value="XM_008085641.1"/>
</dbReference>
<evidence type="ECO:0000256" key="1">
    <source>
        <dbReference type="ARBA" id="ARBA00022737"/>
    </source>
</evidence>
<feature type="region of interest" description="Disordered" evidence="3">
    <location>
        <begin position="35"/>
        <end position="62"/>
    </location>
</feature>
<dbReference type="eggNOG" id="ENOG502QQWX">
    <property type="taxonomic scope" value="Eukaryota"/>
</dbReference>
<gene>
    <name evidence="4" type="ORF">GLAREA_00883</name>
</gene>
<protein>
    <submittedName>
        <fullName evidence="4">Uncharacterized protein</fullName>
    </submittedName>
</protein>
<evidence type="ECO:0000313" key="5">
    <source>
        <dbReference type="Proteomes" id="UP000016922"/>
    </source>
</evidence>
<dbReference type="Gene3D" id="1.25.40.10">
    <property type="entry name" value="Tetratricopeptide repeat domain"/>
    <property type="match status" value="1"/>
</dbReference>